<dbReference type="InterPro" id="IPR024528">
    <property type="entry name" value="ThrE_2"/>
</dbReference>
<evidence type="ECO:0000256" key="2">
    <source>
        <dbReference type="ARBA" id="ARBA00022475"/>
    </source>
</evidence>
<feature type="transmembrane region" description="Helical" evidence="8">
    <location>
        <begin position="120"/>
        <end position="141"/>
    </location>
</feature>
<feature type="transmembrane region" description="Helical" evidence="8">
    <location>
        <begin position="30"/>
        <end position="48"/>
    </location>
</feature>
<feature type="transmembrane region" description="Helical" evidence="8">
    <location>
        <begin position="82"/>
        <end position="100"/>
    </location>
</feature>
<dbReference type="PANTHER" id="PTHR34390:SF1">
    <property type="entry name" value="SUCCINATE TRANSPORTER SUBUNIT YJJB-RELATED"/>
    <property type="match status" value="1"/>
</dbReference>
<comment type="subcellular location">
    <subcellularLocation>
        <location evidence="1">Cell membrane</location>
        <topology evidence="1">Multi-pass membrane protein</topology>
    </subcellularLocation>
</comment>
<dbReference type="EMBL" id="SRHU01000015">
    <property type="protein sequence ID" value="TFZ42000.1"/>
    <property type="molecule type" value="Genomic_DNA"/>
</dbReference>
<accession>A0AAJ5JL82</accession>
<evidence type="ECO:0000313" key="10">
    <source>
        <dbReference type="EMBL" id="QCA29305.1"/>
    </source>
</evidence>
<keyword evidence="5 8" id="KW-1133">Transmembrane helix</keyword>
<keyword evidence="2" id="KW-1003">Cell membrane</keyword>
<dbReference type="GO" id="GO:0015744">
    <property type="term" value="P:succinate transport"/>
    <property type="evidence" value="ECO:0007669"/>
    <property type="project" value="TreeGrafter"/>
</dbReference>
<proteinExistence type="inferred from homology"/>
<dbReference type="EMBL" id="CP038865">
    <property type="protein sequence ID" value="QCA29305.1"/>
    <property type="molecule type" value="Genomic_DNA"/>
</dbReference>
<keyword evidence="12" id="KW-1185">Reference proteome</keyword>
<reference evidence="10 12" key="2">
    <citation type="journal article" date="2020" name="Int. J. Syst. Evol. Microbiol.">
        <title>Vagococcus xieshaowenii sp. nov., isolated from snow finch (Montifringilla taczanowskii) cloacal content.</title>
        <authorList>
            <person name="Ge Y."/>
            <person name="Yang J."/>
            <person name="Lai X.H."/>
            <person name="Zhang G."/>
            <person name="Jin D."/>
            <person name="Lu S."/>
            <person name="Wang B."/>
            <person name="Huang Y."/>
            <person name="Huang Y."/>
            <person name="Ren Z."/>
            <person name="Zhang X."/>
            <person name="Xu J."/>
        </authorList>
    </citation>
    <scope>NUCLEOTIDE SEQUENCE [LARGE SCALE GENOMIC DNA]</scope>
    <source>
        <strain evidence="12">personal::cf-49</strain>
        <strain evidence="10">Personal::cf-49</strain>
    </source>
</reference>
<organism evidence="11 13">
    <name type="scientific">Vagococcus xieshaowenii</name>
    <dbReference type="NCBI Taxonomy" id="2562451"/>
    <lineage>
        <taxon>Bacteria</taxon>
        <taxon>Bacillati</taxon>
        <taxon>Bacillota</taxon>
        <taxon>Bacilli</taxon>
        <taxon>Lactobacillales</taxon>
        <taxon>Enterococcaceae</taxon>
        <taxon>Vagococcus</taxon>
    </lineage>
</organism>
<reference evidence="11 13" key="1">
    <citation type="submission" date="2019-03" db="EMBL/GenBank/DDBJ databases">
        <title>Vagococcus sp. was isolated fron gut of Carduelis flavirostris.</title>
        <authorList>
            <person name="Ge Y."/>
        </authorList>
    </citation>
    <scope>NUCLEOTIDE SEQUENCE [LARGE SCALE GENOMIC DNA]</scope>
    <source>
        <strain evidence="11 13">CF-210</strain>
    </source>
</reference>
<dbReference type="Pfam" id="PF12821">
    <property type="entry name" value="ThrE_2"/>
    <property type="match status" value="1"/>
</dbReference>
<evidence type="ECO:0000313" key="13">
    <source>
        <dbReference type="Proteomes" id="UP000297725"/>
    </source>
</evidence>
<evidence type="ECO:0000256" key="7">
    <source>
        <dbReference type="ARBA" id="ARBA00034125"/>
    </source>
</evidence>
<evidence type="ECO:0000256" key="3">
    <source>
        <dbReference type="ARBA" id="ARBA00022519"/>
    </source>
</evidence>
<evidence type="ECO:0000256" key="4">
    <source>
        <dbReference type="ARBA" id="ARBA00022692"/>
    </source>
</evidence>
<keyword evidence="4 8" id="KW-0812">Transmembrane</keyword>
<dbReference type="RefSeq" id="WP_135254230.1">
    <property type="nucleotide sequence ID" value="NZ_CP038865.1"/>
</dbReference>
<gene>
    <name evidence="11" type="ORF">E4031_04270</name>
    <name evidence="10" type="ORF">E4Z98_08235</name>
</gene>
<evidence type="ECO:0000256" key="8">
    <source>
        <dbReference type="SAM" id="Phobius"/>
    </source>
</evidence>
<dbReference type="GO" id="GO:0005886">
    <property type="term" value="C:plasma membrane"/>
    <property type="evidence" value="ECO:0007669"/>
    <property type="project" value="UniProtKB-SubCell"/>
</dbReference>
<keyword evidence="6 8" id="KW-0472">Membrane</keyword>
<name>A0AAJ5JL82_9ENTE</name>
<sequence>MNFFHLIVEFIVAFLSTLGFGLISNVPRRTIPYACLTGATAWIVYTLLEGDGHDVILSNFFAALTIGLLGNFFAIKIKVPVNMIYLPSLISLVPGSIIYLGMKNFTSGNTLIASTDLFKVIQIALALAVGFVFAEVLFTYLRKVYQKALTIKK</sequence>
<dbReference type="Proteomes" id="UP000296883">
    <property type="component" value="Chromosome"/>
</dbReference>
<keyword evidence="3" id="KW-0997">Cell inner membrane</keyword>
<feature type="transmembrane region" description="Helical" evidence="8">
    <location>
        <begin position="6"/>
        <end position="23"/>
    </location>
</feature>
<evidence type="ECO:0000313" key="12">
    <source>
        <dbReference type="Proteomes" id="UP000296883"/>
    </source>
</evidence>
<comment type="similarity">
    <text evidence="7">Belongs to the ThrE exporter (TC 2.A.79) family.</text>
</comment>
<protein>
    <submittedName>
        <fullName evidence="11">Threonine/serine exporter</fullName>
    </submittedName>
</protein>
<dbReference type="PANTHER" id="PTHR34390">
    <property type="entry name" value="UPF0442 PROTEIN YJJB-RELATED"/>
    <property type="match status" value="1"/>
</dbReference>
<dbReference type="Proteomes" id="UP000297725">
    <property type="component" value="Unassembled WGS sequence"/>
</dbReference>
<dbReference type="AlphaFoldDB" id="A0AAJ5JL82"/>
<evidence type="ECO:0000256" key="5">
    <source>
        <dbReference type="ARBA" id="ARBA00022989"/>
    </source>
</evidence>
<evidence type="ECO:0000313" key="11">
    <source>
        <dbReference type="EMBL" id="TFZ42000.1"/>
    </source>
</evidence>
<dbReference type="InterPro" id="IPR050539">
    <property type="entry name" value="ThrE_Dicarb/AminoAcid_Exp"/>
</dbReference>
<evidence type="ECO:0000256" key="1">
    <source>
        <dbReference type="ARBA" id="ARBA00004651"/>
    </source>
</evidence>
<evidence type="ECO:0000259" key="9">
    <source>
        <dbReference type="Pfam" id="PF12821"/>
    </source>
</evidence>
<feature type="transmembrane region" description="Helical" evidence="8">
    <location>
        <begin position="54"/>
        <end position="75"/>
    </location>
</feature>
<evidence type="ECO:0000256" key="6">
    <source>
        <dbReference type="ARBA" id="ARBA00023136"/>
    </source>
</evidence>
<feature type="domain" description="Threonine/Serine exporter ThrE" evidence="9">
    <location>
        <begin position="10"/>
        <end position="136"/>
    </location>
</feature>